<dbReference type="InterPro" id="IPR003476">
    <property type="entry name" value="Glyco_hydro_42"/>
</dbReference>
<organism evidence="4 5">
    <name type="scientific">Nonomuraea longispora</name>
    <dbReference type="NCBI Taxonomy" id="1848320"/>
    <lineage>
        <taxon>Bacteria</taxon>
        <taxon>Bacillati</taxon>
        <taxon>Actinomycetota</taxon>
        <taxon>Actinomycetes</taxon>
        <taxon>Streptosporangiales</taxon>
        <taxon>Streptosporangiaceae</taxon>
        <taxon>Nonomuraea</taxon>
    </lineage>
</organism>
<gene>
    <name evidence="4" type="ORF">E1267_16590</name>
</gene>
<dbReference type="OrthoDB" id="9800974at2"/>
<dbReference type="PANTHER" id="PTHR36447:SF1">
    <property type="entry name" value="BETA-GALACTOSIDASE GANA"/>
    <property type="match status" value="1"/>
</dbReference>
<dbReference type="Gene3D" id="3.40.50.880">
    <property type="match status" value="1"/>
</dbReference>
<evidence type="ECO:0000259" key="2">
    <source>
        <dbReference type="Pfam" id="PF08532"/>
    </source>
</evidence>
<dbReference type="EMBL" id="SMJZ01000055">
    <property type="protein sequence ID" value="TDC06371.1"/>
    <property type="molecule type" value="Genomic_DNA"/>
</dbReference>
<dbReference type="AlphaFoldDB" id="A0A4R4NBF3"/>
<dbReference type="InterPro" id="IPR013739">
    <property type="entry name" value="Beta_galactosidase_C"/>
</dbReference>
<dbReference type="SUPFAM" id="SSF52317">
    <property type="entry name" value="Class I glutamine amidotransferase-like"/>
    <property type="match status" value="1"/>
</dbReference>
<feature type="region of interest" description="Disordered" evidence="1">
    <location>
        <begin position="191"/>
        <end position="237"/>
    </location>
</feature>
<reference evidence="4 5" key="1">
    <citation type="submission" date="2019-02" db="EMBL/GenBank/DDBJ databases">
        <title>Draft genome sequences of novel Actinobacteria.</title>
        <authorList>
            <person name="Sahin N."/>
            <person name="Ay H."/>
            <person name="Saygin H."/>
        </authorList>
    </citation>
    <scope>NUCLEOTIDE SEQUENCE [LARGE SCALE GENOMIC DNA]</scope>
    <source>
        <strain evidence="4 5">KC201</strain>
    </source>
</reference>
<dbReference type="GO" id="GO:0004565">
    <property type="term" value="F:beta-galactosidase activity"/>
    <property type="evidence" value="ECO:0007669"/>
    <property type="project" value="InterPro"/>
</dbReference>
<feature type="domain" description="Beta-galactosidase trimerisation" evidence="2">
    <location>
        <begin position="16"/>
        <end position="115"/>
    </location>
</feature>
<dbReference type="InterPro" id="IPR029062">
    <property type="entry name" value="Class_I_gatase-like"/>
</dbReference>
<dbReference type="Gene3D" id="2.60.40.1180">
    <property type="entry name" value="Golgi alpha-mannosidase II"/>
    <property type="match status" value="1"/>
</dbReference>
<dbReference type="PANTHER" id="PTHR36447">
    <property type="entry name" value="BETA-GALACTOSIDASE GANA"/>
    <property type="match status" value="1"/>
</dbReference>
<proteinExistence type="predicted"/>
<evidence type="ECO:0008006" key="6">
    <source>
        <dbReference type="Google" id="ProtNLM"/>
    </source>
</evidence>
<dbReference type="Proteomes" id="UP000295157">
    <property type="component" value="Unassembled WGS sequence"/>
</dbReference>
<comment type="caution">
    <text evidence="4">The sequence shown here is derived from an EMBL/GenBank/DDBJ whole genome shotgun (WGS) entry which is preliminary data.</text>
</comment>
<evidence type="ECO:0000256" key="1">
    <source>
        <dbReference type="SAM" id="MobiDB-lite"/>
    </source>
</evidence>
<accession>A0A4R4NBF3</accession>
<evidence type="ECO:0000313" key="5">
    <source>
        <dbReference type="Proteomes" id="UP000295157"/>
    </source>
</evidence>
<dbReference type="GO" id="GO:0006012">
    <property type="term" value="P:galactose metabolic process"/>
    <property type="evidence" value="ECO:0007669"/>
    <property type="project" value="InterPro"/>
</dbReference>
<dbReference type="RefSeq" id="WP_132333469.1">
    <property type="nucleotide sequence ID" value="NZ_SMJZ01000055.1"/>
</dbReference>
<protein>
    <recommendedName>
        <fullName evidence="6">Beta-galactosidase trimerisation domain-containing protein</fullName>
    </recommendedName>
</protein>
<name>A0A4R4NBF3_9ACTN</name>
<evidence type="ECO:0000259" key="3">
    <source>
        <dbReference type="Pfam" id="PF08533"/>
    </source>
</evidence>
<feature type="domain" description="Beta-galactosidase C-terminal" evidence="3">
    <location>
        <begin position="128"/>
        <end position="183"/>
    </location>
</feature>
<dbReference type="Pfam" id="PF08533">
    <property type="entry name" value="Glyco_hydro_42C"/>
    <property type="match status" value="1"/>
</dbReference>
<dbReference type="Pfam" id="PF08532">
    <property type="entry name" value="Glyco_hydro_42M"/>
    <property type="match status" value="1"/>
</dbReference>
<evidence type="ECO:0000313" key="4">
    <source>
        <dbReference type="EMBL" id="TDC06371.1"/>
    </source>
</evidence>
<dbReference type="InterPro" id="IPR013738">
    <property type="entry name" value="Beta_galactosidase_Trimer"/>
</dbReference>
<sequence>MAGTTSRARIAVLFDPGAFRELVGARIDEYWPARPHESFTVEFTDGRRATSTWWRDDLHLESGTALATYADGLLEGRAAVVENRYGAGRVVYVATLLEQAALDAVVLEAVESAGVRSRFEGMPARVACSLRGDEMYEYVFLLNHSGELRASVPLEGPGTDLLTGTPVARQVELGPLGAAVVQRPLRFPSPGPPAAGEIAATEAPTAFSAVPGRGPCCRRDPGRHSRAPRTAARSAPA</sequence>
<feature type="compositionally biased region" description="Low complexity" evidence="1">
    <location>
        <begin position="228"/>
        <end position="237"/>
    </location>
</feature>
<keyword evidence="5" id="KW-1185">Reference proteome</keyword>
<dbReference type="InterPro" id="IPR013780">
    <property type="entry name" value="Glyco_hydro_b"/>
</dbReference>